<keyword evidence="3 7" id="KW-0813">Transport</keyword>
<dbReference type="STRING" id="765440.A0A0C3F9R1"/>
<sequence length="526" mass="58096">MTSPEPLSHPLDDMPRVRGTDLDSDRIFLEVPGHDLPNDGDISAVEPEGHDDIDTRGLVMLSLLRFSSAWGERSSNFAFYLFLVTIFPSTLVPASIYGFCITGSGIIFSGAVGTLIDKHHRLNIVRVATVGQKMSSGMTYGLFLLYFLTPLAHDGRMNGRSLVAYVGVVLCGAVLKVSTVCLTISIERDWASTIGAGSSQRLTKLNAWIRRIDLTCDLVSPLFVSGLSAGISYSFAAAFLAGMTAISLLLEIILSGMTFHRFPELAAERSTHAPATDLSIPTSLTSSSSLRWLRDRVDPRDMIRDFREFRKLPVFYTSLSIASIYLTVLSFDGTMLTFLKDSRQYSDPFIAGQRAACTIAGLTGTLLFPIVSRKLGLVRTGSWSIWSEFICLVPVVISLYVGVPVSNTPNKGPAWNAFLLFGGMAFSRIGLWMFDLAQLQILQESLESHPRRNRLTSFQYTLQNMFDMAKYALTIGLARPSEFRWAGLVSIIAVFIGGILFVFGYARSVRGHVAPHWHWLVKFKLT</sequence>
<dbReference type="HOGENOM" id="CLU_020370_5_0_1"/>
<evidence type="ECO:0000256" key="2">
    <source>
        <dbReference type="ARBA" id="ARBA00006279"/>
    </source>
</evidence>
<comment type="caution">
    <text evidence="7">Lacks conserved residue(s) required for the propagation of feature annotation.</text>
</comment>
<dbReference type="EMBL" id="KN833034">
    <property type="protein sequence ID" value="KIM76486.1"/>
    <property type="molecule type" value="Genomic_DNA"/>
</dbReference>
<dbReference type="Pfam" id="PF06963">
    <property type="entry name" value="FPN1"/>
    <property type="match status" value="1"/>
</dbReference>
<accession>A0A0C3F9R1</accession>
<evidence type="ECO:0000256" key="4">
    <source>
        <dbReference type="ARBA" id="ARBA00022692"/>
    </source>
</evidence>
<keyword evidence="7" id="KW-0406">Ion transport</keyword>
<evidence type="ECO:0000313" key="9">
    <source>
        <dbReference type="Proteomes" id="UP000054166"/>
    </source>
</evidence>
<dbReference type="GO" id="GO:0005381">
    <property type="term" value="F:iron ion transmembrane transporter activity"/>
    <property type="evidence" value="ECO:0007669"/>
    <property type="project" value="UniProtKB-UniRule"/>
</dbReference>
<feature type="transmembrane region" description="Helical" evidence="7">
    <location>
        <begin position="415"/>
        <end position="434"/>
    </location>
</feature>
<dbReference type="SUPFAM" id="SSF103473">
    <property type="entry name" value="MFS general substrate transporter"/>
    <property type="match status" value="1"/>
</dbReference>
<keyword evidence="9" id="KW-1185">Reference proteome</keyword>
<feature type="transmembrane region" description="Helical" evidence="7">
    <location>
        <begin position="351"/>
        <end position="371"/>
    </location>
</feature>
<keyword evidence="4 7" id="KW-0812">Transmembrane</keyword>
<evidence type="ECO:0000256" key="3">
    <source>
        <dbReference type="ARBA" id="ARBA00022448"/>
    </source>
</evidence>
<dbReference type="PANTHER" id="PTHR11660">
    <property type="entry name" value="SOLUTE CARRIER FAMILY 40 MEMBER"/>
    <property type="match status" value="1"/>
</dbReference>
<keyword evidence="5 7" id="KW-1133">Transmembrane helix</keyword>
<comment type="subcellular location">
    <subcellularLocation>
        <location evidence="1 7">Membrane</location>
        <topology evidence="1 7">Multi-pass membrane protein</topology>
    </subcellularLocation>
</comment>
<evidence type="ECO:0000256" key="5">
    <source>
        <dbReference type="ARBA" id="ARBA00022989"/>
    </source>
</evidence>
<name>A0A0C3F9R1_PILCF</name>
<proteinExistence type="inferred from homology"/>
<organism evidence="8 9">
    <name type="scientific">Piloderma croceum (strain F 1598)</name>
    <dbReference type="NCBI Taxonomy" id="765440"/>
    <lineage>
        <taxon>Eukaryota</taxon>
        <taxon>Fungi</taxon>
        <taxon>Dikarya</taxon>
        <taxon>Basidiomycota</taxon>
        <taxon>Agaricomycotina</taxon>
        <taxon>Agaricomycetes</taxon>
        <taxon>Agaricomycetidae</taxon>
        <taxon>Atheliales</taxon>
        <taxon>Atheliaceae</taxon>
        <taxon>Piloderma</taxon>
    </lineage>
</organism>
<dbReference type="PANTHER" id="PTHR11660:SF57">
    <property type="entry name" value="SOLUTE CARRIER FAMILY 40 MEMBER"/>
    <property type="match status" value="1"/>
</dbReference>
<feature type="transmembrane region" description="Helical" evidence="7">
    <location>
        <begin position="383"/>
        <end position="403"/>
    </location>
</feature>
<feature type="transmembrane region" description="Helical" evidence="7">
    <location>
        <begin position="233"/>
        <end position="254"/>
    </location>
</feature>
<evidence type="ECO:0000256" key="1">
    <source>
        <dbReference type="ARBA" id="ARBA00004141"/>
    </source>
</evidence>
<gene>
    <name evidence="8" type="ORF">PILCRDRAFT_644264</name>
</gene>
<reference evidence="9" key="2">
    <citation type="submission" date="2015-01" db="EMBL/GenBank/DDBJ databases">
        <title>Evolutionary Origins and Diversification of the Mycorrhizal Mutualists.</title>
        <authorList>
            <consortium name="DOE Joint Genome Institute"/>
            <consortium name="Mycorrhizal Genomics Consortium"/>
            <person name="Kohler A."/>
            <person name="Kuo A."/>
            <person name="Nagy L.G."/>
            <person name="Floudas D."/>
            <person name="Copeland A."/>
            <person name="Barry K.W."/>
            <person name="Cichocki N."/>
            <person name="Veneault-Fourrey C."/>
            <person name="LaButti K."/>
            <person name="Lindquist E.A."/>
            <person name="Lipzen A."/>
            <person name="Lundell T."/>
            <person name="Morin E."/>
            <person name="Murat C."/>
            <person name="Riley R."/>
            <person name="Ohm R."/>
            <person name="Sun H."/>
            <person name="Tunlid A."/>
            <person name="Henrissat B."/>
            <person name="Grigoriev I.V."/>
            <person name="Hibbett D.S."/>
            <person name="Martin F."/>
        </authorList>
    </citation>
    <scope>NUCLEOTIDE SEQUENCE [LARGE SCALE GENOMIC DNA]</scope>
    <source>
        <strain evidence="9">F 1598</strain>
    </source>
</reference>
<dbReference type="OrthoDB" id="648861at2759"/>
<feature type="transmembrane region" description="Helical" evidence="7">
    <location>
        <begin position="165"/>
        <end position="186"/>
    </location>
</feature>
<dbReference type="GO" id="GO:0016020">
    <property type="term" value="C:membrane"/>
    <property type="evidence" value="ECO:0007669"/>
    <property type="project" value="UniProtKB-SubCell"/>
</dbReference>
<keyword evidence="6 7" id="KW-0472">Membrane</keyword>
<evidence type="ECO:0000256" key="6">
    <source>
        <dbReference type="ARBA" id="ARBA00023136"/>
    </source>
</evidence>
<dbReference type="AlphaFoldDB" id="A0A0C3F9R1"/>
<feature type="transmembrane region" description="Helical" evidence="7">
    <location>
        <begin position="312"/>
        <end position="331"/>
    </location>
</feature>
<feature type="transmembrane region" description="Helical" evidence="7">
    <location>
        <begin position="485"/>
        <end position="506"/>
    </location>
</feature>
<comment type="similarity">
    <text evidence="2 7">Belongs to the ferroportin (FP) (TC 2.A.100) family. SLC40A subfamily.</text>
</comment>
<dbReference type="InterPro" id="IPR036259">
    <property type="entry name" value="MFS_trans_sf"/>
</dbReference>
<dbReference type="InterPro" id="IPR009716">
    <property type="entry name" value="Ferroportin-1"/>
</dbReference>
<protein>
    <recommendedName>
        <fullName evidence="7">Solute carrier family 40 member</fullName>
    </recommendedName>
</protein>
<evidence type="ECO:0000256" key="7">
    <source>
        <dbReference type="RuleBase" id="RU365065"/>
    </source>
</evidence>
<dbReference type="Proteomes" id="UP000054166">
    <property type="component" value="Unassembled WGS sequence"/>
</dbReference>
<dbReference type="InParanoid" id="A0A0C3F9R1"/>
<comment type="function">
    <text evidence="7">May be involved in iron transport and iron homeostasis.</text>
</comment>
<reference evidence="8 9" key="1">
    <citation type="submission" date="2014-04" db="EMBL/GenBank/DDBJ databases">
        <authorList>
            <consortium name="DOE Joint Genome Institute"/>
            <person name="Kuo A."/>
            <person name="Tarkka M."/>
            <person name="Buscot F."/>
            <person name="Kohler A."/>
            <person name="Nagy L.G."/>
            <person name="Floudas D."/>
            <person name="Copeland A."/>
            <person name="Barry K.W."/>
            <person name="Cichocki N."/>
            <person name="Veneault-Fourrey C."/>
            <person name="LaButti K."/>
            <person name="Lindquist E.A."/>
            <person name="Lipzen A."/>
            <person name="Lundell T."/>
            <person name="Morin E."/>
            <person name="Murat C."/>
            <person name="Sun H."/>
            <person name="Tunlid A."/>
            <person name="Henrissat B."/>
            <person name="Grigoriev I.V."/>
            <person name="Hibbett D.S."/>
            <person name="Martin F."/>
            <person name="Nordberg H.P."/>
            <person name="Cantor M.N."/>
            <person name="Hua S.X."/>
        </authorList>
    </citation>
    <scope>NUCLEOTIDE SEQUENCE [LARGE SCALE GENOMIC DNA]</scope>
    <source>
        <strain evidence="8 9">F 1598</strain>
    </source>
</reference>
<feature type="transmembrane region" description="Helical" evidence="7">
    <location>
        <begin position="96"/>
        <end position="116"/>
    </location>
</feature>
<evidence type="ECO:0000313" key="8">
    <source>
        <dbReference type="EMBL" id="KIM76486.1"/>
    </source>
</evidence>